<accession>A0A7C3SLB6</accession>
<organism evidence="1">
    <name type="scientific">Desulfobacca acetoxidans</name>
    <dbReference type="NCBI Taxonomy" id="60893"/>
    <lineage>
        <taxon>Bacteria</taxon>
        <taxon>Pseudomonadati</taxon>
        <taxon>Thermodesulfobacteriota</taxon>
        <taxon>Desulfobaccia</taxon>
        <taxon>Desulfobaccales</taxon>
        <taxon>Desulfobaccaceae</taxon>
        <taxon>Desulfobacca</taxon>
    </lineage>
</organism>
<protein>
    <submittedName>
        <fullName evidence="1">Uncharacterized protein</fullName>
    </submittedName>
</protein>
<dbReference type="EMBL" id="DTHB01000049">
    <property type="protein sequence ID" value="HGB15087.1"/>
    <property type="molecule type" value="Genomic_DNA"/>
</dbReference>
<comment type="caution">
    <text evidence="1">The sequence shown here is derived from an EMBL/GenBank/DDBJ whole genome shotgun (WGS) entry which is preliminary data.</text>
</comment>
<proteinExistence type="predicted"/>
<gene>
    <name evidence="1" type="ORF">ENV62_07625</name>
</gene>
<reference evidence="1" key="1">
    <citation type="journal article" date="2020" name="mSystems">
        <title>Genome- and Community-Level Interaction Insights into Carbon Utilization and Element Cycling Functions of Hydrothermarchaeota in Hydrothermal Sediment.</title>
        <authorList>
            <person name="Zhou Z."/>
            <person name="Liu Y."/>
            <person name="Xu W."/>
            <person name="Pan J."/>
            <person name="Luo Z.H."/>
            <person name="Li M."/>
        </authorList>
    </citation>
    <scope>NUCLEOTIDE SEQUENCE [LARGE SCALE GENOMIC DNA]</scope>
    <source>
        <strain evidence="1">SpSt-776</strain>
    </source>
</reference>
<evidence type="ECO:0000313" key="1">
    <source>
        <dbReference type="EMBL" id="HGB15087.1"/>
    </source>
</evidence>
<sequence length="67" mass="7822">MLNPEEFRTGQFGLPFAEAEKLLECCRRCVYLRLEESPVCFCDAPFYYYCGYSWPEKLTAVVPPCLK</sequence>
<name>A0A7C3SLB6_9BACT</name>
<dbReference type="AlphaFoldDB" id="A0A7C3SLB6"/>